<dbReference type="InterPro" id="IPR013083">
    <property type="entry name" value="Znf_RING/FYVE/PHD"/>
</dbReference>
<dbReference type="SUPFAM" id="SSF57850">
    <property type="entry name" value="RING/U-box"/>
    <property type="match status" value="1"/>
</dbReference>
<accession>A0A914XT30</accession>
<evidence type="ECO:0000313" key="6">
    <source>
        <dbReference type="Proteomes" id="UP000887566"/>
    </source>
</evidence>
<dbReference type="InterPro" id="IPR001841">
    <property type="entry name" value="Znf_RING"/>
</dbReference>
<evidence type="ECO:0000256" key="1">
    <source>
        <dbReference type="ARBA" id="ARBA00022771"/>
    </source>
</evidence>
<evidence type="ECO:0000259" key="5">
    <source>
        <dbReference type="PROSITE" id="PS50089"/>
    </source>
</evidence>
<sequence length="417" mass="45585">MEVSVGQENRVRGRGMRGRSQALATQTPFGAADGRWSRLPMTSAFGNADGGNMALLAEEEGRRRAAASIIDERTKVNRTIAPSAQTVVSPTNNFRFDVDELEFVLATTNSQSKPKIPLNEQLARNLELERELGCSLTRVAAPIGRSHVDVASETTSGASSYLTASSLPPSPSLYDNLATDLASLSLTDELSKNDKNEANRTVADSRSLPPEIKFVGAPDSVQTADVMDSLKGTAAVREDNVAFTEKNRDAARESYCITTPVRGGYAESSRNVKANHVSDHYGIAIGGGAAASVEEGVVDKRDIACGDDTPIPTVAQLRTELVARLRAQDEADDRARFEETVLCKVCMTVRYNTMVLPCCHLWGCEGCVKIVNECAICRKPIEDRLRLTTVDELTELQKHTVRDNMRRMINENRQLFY</sequence>
<keyword evidence="6" id="KW-1185">Reference proteome</keyword>
<protein>
    <submittedName>
        <fullName evidence="7">RING-type domain-containing protein</fullName>
    </submittedName>
</protein>
<evidence type="ECO:0000256" key="3">
    <source>
        <dbReference type="PROSITE-ProRule" id="PRU00175"/>
    </source>
</evidence>
<dbReference type="PROSITE" id="PS50089">
    <property type="entry name" value="ZF_RING_2"/>
    <property type="match status" value="1"/>
</dbReference>
<dbReference type="AlphaFoldDB" id="A0A914XT30"/>
<proteinExistence type="predicted"/>
<keyword evidence="1 3" id="KW-0863">Zinc-finger</keyword>
<keyword evidence="2" id="KW-0862">Zinc</keyword>
<evidence type="ECO:0000313" key="7">
    <source>
        <dbReference type="WBParaSite" id="PSAMB.scaffold946size38289.g9911.t1"/>
    </source>
</evidence>
<feature type="domain" description="RING-type" evidence="5">
    <location>
        <begin position="343"/>
        <end position="378"/>
    </location>
</feature>
<reference evidence="7" key="1">
    <citation type="submission" date="2022-11" db="UniProtKB">
        <authorList>
            <consortium name="WormBaseParasite"/>
        </authorList>
    </citation>
    <scope>IDENTIFICATION</scope>
</reference>
<keyword evidence="1 3" id="KW-0479">Metal-binding</keyword>
<feature type="region of interest" description="Disordered" evidence="4">
    <location>
        <begin position="1"/>
        <end position="23"/>
    </location>
</feature>
<evidence type="ECO:0000256" key="2">
    <source>
        <dbReference type="ARBA" id="ARBA00022833"/>
    </source>
</evidence>
<dbReference type="GO" id="GO:0008270">
    <property type="term" value="F:zinc ion binding"/>
    <property type="evidence" value="ECO:0007669"/>
    <property type="project" value="UniProtKB-KW"/>
</dbReference>
<evidence type="ECO:0000256" key="4">
    <source>
        <dbReference type="SAM" id="MobiDB-lite"/>
    </source>
</evidence>
<dbReference type="Pfam" id="PF13920">
    <property type="entry name" value="zf-C3HC4_3"/>
    <property type="match status" value="1"/>
</dbReference>
<dbReference type="WBParaSite" id="PSAMB.scaffold946size38289.g9911.t1">
    <property type="protein sequence ID" value="PSAMB.scaffold946size38289.g9911.t1"/>
    <property type="gene ID" value="PSAMB.scaffold946size38289.g9911"/>
</dbReference>
<dbReference type="Gene3D" id="3.30.40.10">
    <property type="entry name" value="Zinc/RING finger domain, C3HC4 (zinc finger)"/>
    <property type="match status" value="1"/>
</dbReference>
<dbReference type="Proteomes" id="UP000887566">
    <property type="component" value="Unplaced"/>
</dbReference>
<organism evidence="6 7">
    <name type="scientific">Plectus sambesii</name>
    <dbReference type="NCBI Taxonomy" id="2011161"/>
    <lineage>
        <taxon>Eukaryota</taxon>
        <taxon>Metazoa</taxon>
        <taxon>Ecdysozoa</taxon>
        <taxon>Nematoda</taxon>
        <taxon>Chromadorea</taxon>
        <taxon>Plectida</taxon>
        <taxon>Plectina</taxon>
        <taxon>Plectoidea</taxon>
        <taxon>Plectidae</taxon>
        <taxon>Plectus</taxon>
    </lineage>
</organism>
<name>A0A914XT30_9BILA</name>